<evidence type="ECO:0008006" key="6">
    <source>
        <dbReference type="Google" id="ProtNLM"/>
    </source>
</evidence>
<dbReference type="InterPro" id="IPR006652">
    <property type="entry name" value="Kelch_1"/>
</dbReference>
<dbReference type="Pfam" id="PF01344">
    <property type="entry name" value="Kelch_1"/>
    <property type="match status" value="1"/>
</dbReference>
<dbReference type="PANTHER" id="PTHR46093:SF18">
    <property type="entry name" value="FIBRONECTIN TYPE-III DOMAIN-CONTAINING PROTEIN"/>
    <property type="match status" value="1"/>
</dbReference>
<feature type="region of interest" description="Disordered" evidence="3">
    <location>
        <begin position="1"/>
        <end position="22"/>
    </location>
</feature>
<dbReference type="PANTHER" id="PTHR46093">
    <property type="entry name" value="ACYL-COA-BINDING DOMAIN-CONTAINING PROTEIN 5"/>
    <property type="match status" value="1"/>
</dbReference>
<gene>
    <name evidence="4" type="ORF">CYMTET_18552</name>
</gene>
<proteinExistence type="predicted"/>
<accession>A0AAE0G8A8</accession>
<reference evidence="4 5" key="1">
    <citation type="journal article" date="2015" name="Genome Biol. Evol.">
        <title>Comparative Genomics of a Bacterivorous Green Alga Reveals Evolutionary Causalities and Consequences of Phago-Mixotrophic Mode of Nutrition.</title>
        <authorList>
            <person name="Burns J.A."/>
            <person name="Paasch A."/>
            <person name="Narechania A."/>
            <person name="Kim E."/>
        </authorList>
    </citation>
    <scope>NUCLEOTIDE SEQUENCE [LARGE SCALE GENOMIC DNA]</scope>
    <source>
        <strain evidence="4 5">PLY_AMNH</strain>
    </source>
</reference>
<name>A0AAE0G8A8_9CHLO</name>
<dbReference type="SUPFAM" id="SSF50965">
    <property type="entry name" value="Galactose oxidase, central domain"/>
    <property type="match status" value="1"/>
</dbReference>
<dbReference type="SUPFAM" id="SSF117281">
    <property type="entry name" value="Kelch motif"/>
    <property type="match status" value="1"/>
</dbReference>
<protein>
    <recommendedName>
        <fullName evidence="6">Galactose oxidase</fullName>
    </recommendedName>
</protein>
<dbReference type="Gene3D" id="2.120.10.80">
    <property type="entry name" value="Kelch-type beta propeller"/>
    <property type="match status" value="2"/>
</dbReference>
<evidence type="ECO:0000256" key="2">
    <source>
        <dbReference type="ARBA" id="ARBA00022737"/>
    </source>
</evidence>
<evidence type="ECO:0000256" key="3">
    <source>
        <dbReference type="SAM" id="MobiDB-lite"/>
    </source>
</evidence>
<evidence type="ECO:0000313" key="5">
    <source>
        <dbReference type="Proteomes" id="UP001190700"/>
    </source>
</evidence>
<sequence length="338" mass="37078">MSSSGEHLPNNIDRPASNKGAGKWSLIAPATETCPRPRSMHSAGMIGDLMLVFGGNSGCACNELWEFDLSSKEWEMKEPVGAAPDERTHHASVVLGPSLLTFAGVPPFPSFAKWGPGTAMQVARNDLHRYDGTACAWEKVKTSDFVPSGRHGHSMVLAVDYVLVFGGYGGASNNELLSFDFRTGTWEMLSPSGEPPCPRWRHAAVVHKGFMYIFGGNTRNQESINLGDMYRYDIKENSWHKVECLGEVPSARHDHTLVCHEDTMYLFGGNEGGRKDLKTLNDLYAFDFSTSTWACVATLPPVPPPRAAHTAVGTPTAMYIYGGDGIDGKLTDVWEYQW</sequence>
<comment type="caution">
    <text evidence="4">The sequence shown here is derived from an EMBL/GenBank/DDBJ whole genome shotgun (WGS) entry which is preliminary data.</text>
</comment>
<dbReference type="Proteomes" id="UP001190700">
    <property type="component" value="Unassembled WGS sequence"/>
</dbReference>
<dbReference type="Pfam" id="PF24681">
    <property type="entry name" value="Kelch_KLHDC2_KLHL20_DRC7"/>
    <property type="match status" value="1"/>
</dbReference>
<dbReference type="InterPro" id="IPR011043">
    <property type="entry name" value="Gal_Oxase/kelch_b-propeller"/>
</dbReference>
<evidence type="ECO:0000313" key="4">
    <source>
        <dbReference type="EMBL" id="KAK3273195.1"/>
    </source>
</evidence>
<dbReference type="AlphaFoldDB" id="A0AAE0G8A8"/>
<keyword evidence="5" id="KW-1185">Reference proteome</keyword>
<keyword evidence="2" id="KW-0677">Repeat</keyword>
<dbReference type="SMART" id="SM00612">
    <property type="entry name" value="Kelch"/>
    <property type="match status" value="3"/>
</dbReference>
<evidence type="ECO:0000256" key="1">
    <source>
        <dbReference type="ARBA" id="ARBA00022441"/>
    </source>
</evidence>
<dbReference type="EMBL" id="LGRX02008606">
    <property type="protein sequence ID" value="KAK3273195.1"/>
    <property type="molecule type" value="Genomic_DNA"/>
</dbReference>
<organism evidence="4 5">
    <name type="scientific">Cymbomonas tetramitiformis</name>
    <dbReference type="NCBI Taxonomy" id="36881"/>
    <lineage>
        <taxon>Eukaryota</taxon>
        <taxon>Viridiplantae</taxon>
        <taxon>Chlorophyta</taxon>
        <taxon>Pyramimonadophyceae</taxon>
        <taxon>Pyramimonadales</taxon>
        <taxon>Pyramimonadaceae</taxon>
        <taxon>Cymbomonas</taxon>
    </lineage>
</organism>
<dbReference type="InterPro" id="IPR015915">
    <property type="entry name" value="Kelch-typ_b-propeller"/>
</dbReference>
<keyword evidence="1" id="KW-0880">Kelch repeat</keyword>